<proteinExistence type="predicted"/>
<dbReference type="AlphaFoldDB" id="A0A0P0YXA0"/>
<reference evidence="2" key="1">
    <citation type="journal article" date="2015" name="Proc. Natl. Acad. Sci. U.S.A.">
        <title>Bacterial clade with the ribosomal RNA operon on a small plasmid rather than the chromosome.</title>
        <authorList>
            <person name="Anda M."/>
            <person name="Ohtsubo Y."/>
            <person name="Okubo T."/>
            <person name="Sugawara M."/>
            <person name="Nagata Y."/>
            <person name="Tsuda M."/>
            <person name="Minamisawa K."/>
            <person name="Mitsui H."/>
        </authorList>
    </citation>
    <scope>NUCLEOTIDE SEQUENCE</scope>
    <source>
        <strain evidence="2">DSM 21988</strain>
    </source>
</reference>
<evidence type="ECO:0000259" key="1">
    <source>
        <dbReference type="Pfam" id="PF04233"/>
    </source>
</evidence>
<accession>A0A0P0YXA0</accession>
<dbReference type="NCBIfam" id="TIGR01641">
    <property type="entry name" value="phageSPP1_gp7"/>
    <property type="match status" value="1"/>
</dbReference>
<feature type="domain" description="Phage head morphogenesis" evidence="1">
    <location>
        <begin position="156"/>
        <end position="261"/>
    </location>
</feature>
<organism evidence="2">
    <name type="scientific">Aureimonas altamirensis</name>
    <dbReference type="NCBI Taxonomy" id="370622"/>
    <lineage>
        <taxon>Bacteria</taxon>
        <taxon>Pseudomonadati</taxon>
        <taxon>Pseudomonadota</taxon>
        <taxon>Alphaproteobacteria</taxon>
        <taxon>Hyphomicrobiales</taxon>
        <taxon>Aurantimonadaceae</taxon>
        <taxon>Aureimonas</taxon>
    </lineage>
</organism>
<dbReference type="Pfam" id="PF04233">
    <property type="entry name" value="Phage_Mu_F"/>
    <property type="match status" value="1"/>
</dbReference>
<protein>
    <submittedName>
        <fullName evidence="2">Phage head morphogenesis protein, SPP1 gp7 family</fullName>
    </submittedName>
</protein>
<name>A0A0P0YXA0_9HYPH</name>
<sequence length="273" mass="30407">MQTFALADLASDRRRSSIVLPPIFDSQGTQTDYLRALRAMLRGISAEVRQNIIPAAEAELATARDRLQRDMNSRAFDLLSSVTRALVEVAERLVERILQTERRRHTRRWLGTVRSALGIDMAAVVRDEDLDGYLETAVTRNVGLIQSLADDTVSGVRAAVTNAILQGRTAAQLRKDLTARFGIADRRAKTIARDQIAKTTSDLNRIRHQQAGITEYVWMTSQDERVRALHRSLEGKEYAYGQPTGAEQGLPPGQPINCRCVGKAIVRFNGVRV</sequence>
<dbReference type="EMBL" id="LC066371">
    <property type="protein sequence ID" value="BAT26054.1"/>
    <property type="molecule type" value="Genomic_DNA"/>
</dbReference>
<dbReference type="InterPro" id="IPR006528">
    <property type="entry name" value="Phage_head_morphogenesis_dom"/>
</dbReference>
<evidence type="ECO:0000313" key="2">
    <source>
        <dbReference type="EMBL" id="BAT26054.1"/>
    </source>
</evidence>
<dbReference type="RefSeq" id="WP_060602782.1">
    <property type="nucleotide sequence ID" value="NZ_BBWQ01000009.1"/>
</dbReference>